<sequence length="1453" mass="167949">MFENILNKLLDTSTKNNLVKLKQEKFLEIFKIIKRNENPYRIVAKDEKLKENKNYIVTEIWREDEIAKLLNKFIKINSLSIEETGINLLNITFGSIKWVDRDKNELNSPLFTFNCDLWKEKDEYLLDFNFSNIEPNFTLIFKFKNEYGFDLLPRLKQVLDSIDNLDELEKEIQNLNSIVEFLPKSIKQDVSFEVNSFLGVFTYSKISIYNDLEQNKKKLFNSPFYKQLNGEASNFDFELISDKDIDEKIDYLDYYHCLDSDGSQEKAIQAAIQGHSFVLQGPPGTGKSQTISNIITELMSRGKKVLFVAEKTAAVDVVYNTLSAKGFDKFILRLHSDDNNTQFAKKLLSDYEQTKAYNKINQEFKTEMSKNISDYVNLINDYENILVDSETNKIPLFTLFNNYLEIKQHLPISESFSFPRSYDENEVRDICDILKNYQSLLGNFKNISNSKWFLANHSYEIDFNNLMNNLNTLKNNLNQINYLLGNSDFIFIKNNDLFKEIEKIKNIAFILTKTTWNKKNNFSFNDEIKYLKDTAKQYNKISKSLNASNITPSINERNIEFLKQWLKANSNGFYRAFSKKYKEQKAILKETNFNTNAPLLNYKQAKKFYKRSLKATKTFKNIANIIPNLSFEFNIEDIPLVNNLIVNFESLKNQFNDSEFIFAVNYTKEVAPVARSSFDNFQDLVDSIQVSYQELFKNFKVELEATNYFTIIDFINQLIKEQNSGYVILNKNNCELKLNSYGLESFLHFLQSGKYEELFVNTFKWAYANSNIKNILIQNNLAGDFVKLKDLHERYKKDLAVLNKNAYNNALQACCEKTPNFLGTEKSYLLLKAEAAKSRKFKSVKNIMLEASDAVLQMKRCLMMSPLSVSTYLKDSDVKFDVLIIDEASQIKTENALSSIFRADQYIICGDVEQLPPTNFFEEKVDLDDALEDDNIYDLDAYESILSAAASFLKSISLKWHYRSKYESLIYCSNNSVYNNSLVSFPNVSDKDPFNGLKFIYTKGIYEDKQNVADADATIKKLTQIIDKFGDRKSIGVITLNITMANYLEKQLNNYLKDNDKYKAYFSPKSATKFFIKNIENVQGDERDIILLVIGFGPNAQGKVSHNFGAINQAGGYKRLNVAVSRAKEAMFIISSLKFTDIDTHRVPARGVVFLKDILRNAELGITSGNKKTSASEAFKKEVQDALTSLGYQVHSNVGASDFKLDLAIWDPSQNKYVLGLECDGTTFATSKVAKDRDFLRSNVLEARGWLIYRIWSTDWFKNKDLELEQLNNFIKKHINSLGQVKPRQEMVSDENIIEQAVKTDFRDLFEPLINIKELKRLKLVGEKADYIKNNVDFISLKDLNNIVAKIYTNTKNISRILDGSTFKVVYGYAYKMNSNAKITFKLPFDNDKRDISNLHDEEWRDFLQKAKEFNTEINYDELAKIALELLGYKRISAISVKNVANILKDIDK</sequence>
<feature type="domain" description="DNA2/NAM7 helicase helicase" evidence="7">
    <location>
        <begin position="261"/>
        <end position="380"/>
    </location>
</feature>
<evidence type="ECO:0000256" key="5">
    <source>
        <dbReference type="ARBA" id="ARBA00022840"/>
    </source>
</evidence>
<comment type="similarity">
    <text evidence="1">Belongs to the DNA2/NAM7 helicase family.</text>
</comment>
<keyword evidence="11" id="KW-1185">Reference proteome</keyword>
<dbReference type="InterPro" id="IPR041677">
    <property type="entry name" value="DNA2/NAM7_AAA_11"/>
</dbReference>
<dbReference type="Gene3D" id="3.40.50.300">
    <property type="entry name" value="P-loop containing nucleotide triphosphate hydrolases"/>
    <property type="match status" value="3"/>
</dbReference>
<keyword evidence="6" id="KW-0175">Coiled coil</keyword>
<dbReference type="InterPro" id="IPR050534">
    <property type="entry name" value="Coronavir_polyprotein_1ab"/>
</dbReference>
<evidence type="ECO:0000256" key="6">
    <source>
        <dbReference type="SAM" id="Coils"/>
    </source>
</evidence>
<gene>
    <name evidence="10" type="ORF">Q8852_02590</name>
</gene>
<feature type="domain" description="DNA2/NAM7 helicase-like C-terminal" evidence="8">
    <location>
        <begin position="954"/>
        <end position="1136"/>
    </location>
</feature>
<feature type="coiled-coil region" evidence="6">
    <location>
        <begin position="456"/>
        <end position="483"/>
    </location>
</feature>
<dbReference type="InterPro" id="IPR027417">
    <property type="entry name" value="P-loop_NTPase"/>
</dbReference>
<dbReference type="InterPro" id="IPR011335">
    <property type="entry name" value="Restrct_endonuc-II-like"/>
</dbReference>
<evidence type="ECO:0000259" key="7">
    <source>
        <dbReference type="Pfam" id="PF13086"/>
    </source>
</evidence>
<dbReference type="Pfam" id="PF13086">
    <property type="entry name" value="AAA_11"/>
    <property type="match status" value="2"/>
</dbReference>
<dbReference type="InterPro" id="IPR047187">
    <property type="entry name" value="SF1_C_Upf1"/>
</dbReference>
<dbReference type="InterPro" id="IPR041679">
    <property type="entry name" value="DNA2/NAM7-like_C"/>
</dbReference>
<dbReference type="Pfam" id="PF18741">
    <property type="entry name" value="MTES_1575"/>
    <property type="match status" value="1"/>
</dbReference>
<dbReference type="SUPFAM" id="SSF52980">
    <property type="entry name" value="Restriction endonuclease-like"/>
    <property type="match status" value="1"/>
</dbReference>
<keyword evidence="5" id="KW-0067">ATP-binding</keyword>
<feature type="domain" description="DNA2/NAM7 helicase helicase" evidence="7">
    <location>
        <begin position="832"/>
        <end position="919"/>
    </location>
</feature>
<reference evidence="10" key="1">
    <citation type="submission" date="2023-08" db="EMBL/GenBank/DDBJ databases">
        <title>Complete genome sequence of Mycoplasma seminis 2200.</title>
        <authorList>
            <person name="Spergser J."/>
        </authorList>
    </citation>
    <scope>NUCLEOTIDE SEQUENCE [LARGE SCALE GENOMIC DNA]</scope>
    <source>
        <strain evidence="10">2200</strain>
    </source>
</reference>
<evidence type="ECO:0000259" key="9">
    <source>
        <dbReference type="Pfam" id="PF18741"/>
    </source>
</evidence>
<dbReference type="InterPro" id="IPR049468">
    <property type="entry name" value="Restrct_endonuc-II-like_dom"/>
</dbReference>
<proteinExistence type="inferred from homology"/>
<protein>
    <submittedName>
        <fullName evidence="10">AAA domain-containing protein</fullName>
    </submittedName>
</protein>
<dbReference type="CDD" id="cd18808">
    <property type="entry name" value="SF1_C_Upf1"/>
    <property type="match status" value="1"/>
</dbReference>
<name>A0ABY9H9C8_9MOLU</name>
<evidence type="ECO:0000256" key="2">
    <source>
        <dbReference type="ARBA" id="ARBA00022741"/>
    </source>
</evidence>
<dbReference type="Pfam" id="PF13087">
    <property type="entry name" value="AAA_12"/>
    <property type="match status" value="1"/>
</dbReference>
<evidence type="ECO:0000313" key="11">
    <source>
        <dbReference type="Proteomes" id="UP001237011"/>
    </source>
</evidence>
<dbReference type="PANTHER" id="PTHR43788">
    <property type="entry name" value="DNA2/NAM7 HELICASE FAMILY MEMBER"/>
    <property type="match status" value="1"/>
</dbReference>
<evidence type="ECO:0000256" key="1">
    <source>
        <dbReference type="ARBA" id="ARBA00007913"/>
    </source>
</evidence>
<evidence type="ECO:0000256" key="4">
    <source>
        <dbReference type="ARBA" id="ARBA00022806"/>
    </source>
</evidence>
<dbReference type="Pfam" id="PF13195">
    <property type="entry name" value="DUF4011"/>
    <property type="match status" value="1"/>
</dbReference>
<dbReference type="InterPro" id="IPR025103">
    <property type="entry name" value="DUF4011"/>
</dbReference>
<dbReference type="EMBL" id="CP132191">
    <property type="protein sequence ID" value="WLP85187.1"/>
    <property type="molecule type" value="Genomic_DNA"/>
</dbReference>
<keyword evidence="3" id="KW-0378">Hydrolase</keyword>
<dbReference type="Proteomes" id="UP001237011">
    <property type="component" value="Chromosome"/>
</dbReference>
<dbReference type="RefSeq" id="WP_305937624.1">
    <property type="nucleotide sequence ID" value="NZ_CP132191.1"/>
</dbReference>
<evidence type="ECO:0000259" key="8">
    <source>
        <dbReference type="Pfam" id="PF13087"/>
    </source>
</evidence>
<keyword evidence="4" id="KW-0347">Helicase</keyword>
<feature type="domain" description="Restriction endonuclease type II-like" evidence="9">
    <location>
        <begin position="1179"/>
        <end position="1275"/>
    </location>
</feature>
<dbReference type="PANTHER" id="PTHR43788:SF8">
    <property type="entry name" value="DNA-BINDING PROTEIN SMUBP-2"/>
    <property type="match status" value="1"/>
</dbReference>
<organism evidence="10 11">
    <name type="scientific">Mycoplasma seminis</name>
    <dbReference type="NCBI Taxonomy" id="512749"/>
    <lineage>
        <taxon>Bacteria</taxon>
        <taxon>Bacillati</taxon>
        <taxon>Mycoplasmatota</taxon>
        <taxon>Mollicutes</taxon>
        <taxon>Mycoplasmataceae</taxon>
        <taxon>Mycoplasma</taxon>
    </lineage>
</organism>
<evidence type="ECO:0000313" key="10">
    <source>
        <dbReference type="EMBL" id="WLP85187.1"/>
    </source>
</evidence>
<evidence type="ECO:0000256" key="3">
    <source>
        <dbReference type="ARBA" id="ARBA00022801"/>
    </source>
</evidence>
<keyword evidence="2" id="KW-0547">Nucleotide-binding</keyword>
<accession>A0ABY9H9C8</accession>
<dbReference type="Gene3D" id="3.40.960.10">
    <property type="entry name" value="VSR Endonuclease"/>
    <property type="match status" value="1"/>
</dbReference>
<dbReference type="SUPFAM" id="SSF52540">
    <property type="entry name" value="P-loop containing nucleoside triphosphate hydrolases"/>
    <property type="match status" value="1"/>
</dbReference>